<gene>
    <name evidence="1" type="ORF">DFR75_1017</name>
</gene>
<evidence type="ECO:0000313" key="1">
    <source>
        <dbReference type="EMBL" id="TDP40909.1"/>
    </source>
</evidence>
<protein>
    <submittedName>
        <fullName evidence="1">Uncharacterized protein</fullName>
    </submittedName>
</protein>
<proteinExistence type="predicted"/>
<accession>A0A4V6PUT4</accession>
<keyword evidence="2" id="KW-1185">Reference proteome</keyword>
<dbReference type="RefSeq" id="WP_067492248.1">
    <property type="nucleotide sequence ID" value="NZ_SNXK01000001.1"/>
</dbReference>
<dbReference type="EMBL" id="SNXK01000001">
    <property type="protein sequence ID" value="TDP40909.1"/>
    <property type="molecule type" value="Genomic_DNA"/>
</dbReference>
<organism evidence="1 2">
    <name type="scientific">Nocardia ignorata</name>
    <dbReference type="NCBI Taxonomy" id="145285"/>
    <lineage>
        <taxon>Bacteria</taxon>
        <taxon>Bacillati</taxon>
        <taxon>Actinomycetota</taxon>
        <taxon>Actinomycetes</taxon>
        <taxon>Mycobacteriales</taxon>
        <taxon>Nocardiaceae</taxon>
        <taxon>Nocardia</taxon>
    </lineage>
</organism>
<dbReference type="AlphaFoldDB" id="A0A4V6PUT4"/>
<reference evidence="1 2" key="1">
    <citation type="submission" date="2019-03" db="EMBL/GenBank/DDBJ databases">
        <title>Genomic Encyclopedia of Type Strains, Phase IV (KMG-IV): sequencing the most valuable type-strain genomes for metagenomic binning, comparative biology and taxonomic classification.</title>
        <authorList>
            <person name="Goeker M."/>
        </authorList>
    </citation>
    <scope>NUCLEOTIDE SEQUENCE [LARGE SCALE GENOMIC DNA]</scope>
    <source>
        <strain evidence="1 2">DSM 44496</strain>
    </source>
</reference>
<name>A0A4V6PUT4_NOCIG</name>
<comment type="caution">
    <text evidence="1">The sequence shown here is derived from an EMBL/GenBank/DDBJ whole genome shotgun (WGS) entry which is preliminary data.</text>
</comment>
<evidence type="ECO:0000313" key="2">
    <source>
        <dbReference type="Proteomes" id="UP000295087"/>
    </source>
</evidence>
<sequence>MSSPILGTAEIDRELAGRTAELATMSSTLLELDRHPGIALVRRYPPEGETARRWAPVEKALGELFDDLARVRAILTEAETMRGRGRIDDRARARLTDLLRGRPHEIARVPVPLAQRGLTGPSETVVTVGIADCLDRMRAAFAFVAPFAEEVEAVDRRVLGALAPLQQRVEQANGALAAATEPLAALLRRAGTDPLGFAPGEIAAALASLTELIETETARNAEFLSVATDVPAAVATLRARLIDLADLQRRADDTAARAERKVHTGPLPPGGASAATLLAELSTLGDEPTRSTVEHLLALRVRADDAADKTARRTELAQGLLDRRAELQGRLAAYRAKASRLGVAEERDVLAADRIAAGLLTRTPCDLAAVTRAVADYRSIIGEKAGRTA</sequence>
<dbReference type="Proteomes" id="UP000295087">
    <property type="component" value="Unassembled WGS sequence"/>
</dbReference>